<feature type="signal peptide" evidence="1">
    <location>
        <begin position="1"/>
        <end position="21"/>
    </location>
</feature>
<comment type="caution">
    <text evidence="3">The sequence shown here is derived from an EMBL/GenBank/DDBJ whole genome shotgun (WGS) entry which is preliminary data.</text>
</comment>
<evidence type="ECO:0000313" key="3">
    <source>
        <dbReference type="EMBL" id="KAK2161670.1"/>
    </source>
</evidence>
<proteinExistence type="predicted"/>
<organism evidence="3 4">
    <name type="scientific">Ridgeia piscesae</name>
    <name type="common">Tubeworm</name>
    <dbReference type="NCBI Taxonomy" id="27915"/>
    <lineage>
        <taxon>Eukaryota</taxon>
        <taxon>Metazoa</taxon>
        <taxon>Spiralia</taxon>
        <taxon>Lophotrochozoa</taxon>
        <taxon>Annelida</taxon>
        <taxon>Polychaeta</taxon>
        <taxon>Sedentaria</taxon>
        <taxon>Canalipalpata</taxon>
        <taxon>Sabellida</taxon>
        <taxon>Siboglinidae</taxon>
        <taxon>Ridgeia</taxon>
    </lineage>
</organism>
<feature type="chain" id="PRO_5042039306" description="Chitin-binding type-2 domain-containing protein" evidence="1">
    <location>
        <begin position="22"/>
        <end position="150"/>
    </location>
</feature>
<dbReference type="InterPro" id="IPR002557">
    <property type="entry name" value="Chitin-bd_dom"/>
</dbReference>
<name>A0AAD9K0K8_RIDPI</name>
<feature type="domain" description="Chitin-binding type-2" evidence="2">
    <location>
        <begin position="31"/>
        <end position="77"/>
    </location>
</feature>
<evidence type="ECO:0000259" key="2">
    <source>
        <dbReference type="Pfam" id="PF01607"/>
    </source>
</evidence>
<reference evidence="3" key="1">
    <citation type="journal article" date="2023" name="Mol. Biol. Evol.">
        <title>Third-Generation Sequencing Reveals the Adaptive Role of the Epigenome in Three Deep-Sea Polychaetes.</title>
        <authorList>
            <person name="Perez M."/>
            <person name="Aroh O."/>
            <person name="Sun Y."/>
            <person name="Lan Y."/>
            <person name="Juniper S.K."/>
            <person name="Young C.R."/>
            <person name="Angers B."/>
            <person name="Qian P.Y."/>
        </authorList>
    </citation>
    <scope>NUCLEOTIDE SEQUENCE</scope>
    <source>
        <tissue evidence="3">Vestimentum</tissue>
    </source>
</reference>
<dbReference type="Proteomes" id="UP001209878">
    <property type="component" value="Unassembled WGS sequence"/>
</dbReference>
<keyword evidence="1" id="KW-0732">Signal</keyword>
<dbReference type="GO" id="GO:0008061">
    <property type="term" value="F:chitin binding"/>
    <property type="evidence" value="ECO:0007669"/>
    <property type="project" value="InterPro"/>
</dbReference>
<dbReference type="AlphaFoldDB" id="A0AAD9K0K8"/>
<dbReference type="GO" id="GO:0005576">
    <property type="term" value="C:extracellular region"/>
    <property type="evidence" value="ECO:0007669"/>
    <property type="project" value="InterPro"/>
</dbReference>
<dbReference type="PROSITE" id="PS51257">
    <property type="entry name" value="PROKAR_LIPOPROTEIN"/>
    <property type="match status" value="1"/>
</dbReference>
<protein>
    <recommendedName>
        <fullName evidence="2">Chitin-binding type-2 domain-containing protein</fullName>
    </recommendedName>
</protein>
<accession>A0AAD9K0K8</accession>
<dbReference type="EMBL" id="JAODUO010001567">
    <property type="protein sequence ID" value="KAK2161670.1"/>
    <property type="molecule type" value="Genomic_DNA"/>
</dbReference>
<evidence type="ECO:0000313" key="4">
    <source>
        <dbReference type="Proteomes" id="UP001209878"/>
    </source>
</evidence>
<evidence type="ECO:0000256" key="1">
    <source>
        <dbReference type="SAM" id="SignalP"/>
    </source>
</evidence>
<dbReference type="Pfam" id="PF01607">
    <property type="entry name" value="CBM_14"/>
    <property type="match status" value="1"/>
</dbReference>
<keyword evidence="4" id="KW-1185">Reference proteome</keyword>
<gene>
    <name evidence="3" type="ORF">NP493_1567g00012</name>
</gene>
<sequence length="150" mass="16977">MQKLVFIVVAIVMALASCTSARKKKPCVESCVGRPDGEYQASCTYDCRFFVKCVFGFSFLLKCREGHFYDVDVRDCVKGCPTGPRGILDCYDRPDGHWQHCCYCDLYATCASGGMFFHRRCEPGGPVWHDDKHKCLWTSGTCPGVHRYYA</sequence>